<evidence type="ECO:0000256" key="6">
    <source>
        <dbReference type="PIRSR" id="PIRSR623088-3"/>
    </source>
</evidence>
<evidence type="ECO:0000256" key="7">
    <source>
        <dbReference type="RuleBase" id="RU363067"/>
    </source>
</evidence>
<dbReference type="Proteomes" id="UP001465755">
    <property type="component" value="Unassembled WGS sequence"/>
</dbReference>
<keyword evidence="3 7" id="KW-0378">Hydrolase</keyword>
<comment type="cofactor">
    <cofactor evidence="7">
        <name>a divalent metal cation</name>
        <dbReference type="ChEBI" id="CHEBI:60240"/>
    </cofactor>
    <text evidence="7">Binds 2 divalent metal cations per subunit. Site 1 may preferentially bind zinc ions, while site 2 has a preference for magnesium and/or manganese ions.</text>
</comment>
<evidence type="ECO:0000256" key="5">
    <source>
        <dbReference type="PIRSR" id="PIRSR623088-1"/>
    </source>
</evidence>
<keyword evidence="1" id="KW-0140">cGMP</keyword>
<dbReference type="InterPro" id="IPR023174">
    <property type="entry name" value="PDEase_CS"/>
</dbReference>
<comment type="caution">
    <text evidence="10">The sequence shown here is derived from an EMBL/GenBank/DDBJ whole genome shotgun (WGS) entry which is preliminary data.</text>
</comment>
<evidence type="ECO:0000313" key="11">
    <source>
        <dbReference type="Proteomes" id="UP001465755"/>
    </source>
</evidence>
<dbReference type="Pfam" id="PF00233">
    <property type="entry name" value="PDEase_I"/>
    <property type="match status" value="1"/>
</dbReference>
<feature type="binding site" evidence="6">
    <location>
        <position position="595"/>
    </location>
    <ligand>
        <name>Zn(2+)</name>
        <dbReference type="ChEBI" id="CHEBI:29105"/>
        <label>1</label>
    </ligand>
</feature>
<feature type="active site" description="Proton donor" evidence="5">
    <location>
        <position position="555"/>
    </location>
</feature>
<reference evidence="10 11" key="1">
    <citation type="journal article" date="2024" name="Nat. Commun.">
        <title>Phylogenomics reveals the evolutionary origins of lichenization in chlorophyte algae.</title>
        <authorList>
            <person name="Puginier C."/>
            <person name="Libourel C."/>
            <person name="Otte J."/>
            <person name="Skaloud P."/>
            <person name="Haon M."/>
            <person name="Grisel S."/>
            <person name="Petersen M."/>
            <person name="Berrin J.G."/>
            <person name="Delaux P.M."/>
            <person name="Dal Grande F."/>
            <person name="Keller J."/>
        </authorList>
    </citation>
    <scope>NUCLEOTIDE SEQUENCE [LARGE SCALE GENOMIC DNA]</scope>
    <source>
        <strain evidence="10 11">SAG 2036</strain>
    </source>
</reference>
<feature type="compositionally biased region" description="Pro residues" evidence="8">
    <location>
        <begin position="384"/>
        <end position="395"/>
    </location>
</feature>
<accession>A0AAW1PWK4</accession>
<feature type="domain" description="PDEase" evidence="9">
    <location>
        <begin position="481"/>
        <end position="798"/>
    </location>
</feature>
<feature type="compositionally biased region" description="Basic and acidic residues" evidence="8">
    <location>
        <begin position="325"/>
        <end position="347"/>
    </location>
</feature>
<keyword evidence="2 6" id="KW-0479">Metal-binding</keyword>
<proteinExistence type="inferred from homology"/>
<dbReference type="GO" id="GO:0004114">
    <property type="term" value="F:3',5'-cyclic-nucleotide phosphodiesterase activity"/>
    <property type="evidence" value="ECO:0007669"/>
    <property type="project" value="InterPro"/>
</dbReference>
<dbReference type="InterPro" id="IPR023088">
    <property type="entry name" value="PDEase"/>
</dbReference>
<dbReference type="InterPro" id="IPR029016">
    <property type="entry name" value="GAF-like_dom_sf"/>
</dbReference>
<dbReference type="InterPro" id="IPR003018">
    <property type="entry name" value="GAF"/>
</dbReference>
<evidence type="ECO:0000256" key="1">
    <source>
        <dbReference type="ARBA" id="ARBA00022535"/>
    </source>
</evidence>
<evidence type="ECO:0000256" key="8">
    <source>
        <dbReference type="SAM" id="MobiDB-lite"/>
    </source>
</evidence>
<feature type="binding site" evidence="6">
    <location>
        <position position="703"/>
    </location>
    <ligand>
        <name>Zn(2+)</name>
        <dbReference type="ChEBI" id="CHEBI:29105"/>
        <label>1</label>
    </ligand>
</feature>
<dbReference type="PROSITE" id="PS00126">
    <property type="entry name" value="PDEASE_I_1"/>
    <property type="match status" value="1"/>
</dbReference>
<dbReference type="InterPro" id="IPR003607">
    <property type="entry name" value="HD/PDEase_dom"/>
</dbReference>
<dbReference type="EMBL" id="JALJOQ010000006">
    <property type="protein sequence ID" value="KAK9812543.1"/>
    <property type="molecule type" value="Genomic_DNA"/>
</dbReference>
<evidence type="ECO:0000313" key="10">
    <source>
        <dbReference type="EMBL" id="KAK9812543.1"/>
    </source>
</evidence>
<evidence type="ECO:0000256" key="3">
    <source>
        <dbReference type="ARBA" id="ARBA00022801"/>
    </source>
</evidence>
<dbReference type="GO" id="GO:0007165">
    <property type="term" value="P:signal transduction"/>
    <property type="evidence" value="ECO:0007669"/>
    <property type="project" value="InterPro"/>
</dbReference>
<protein>
    <recommendedName>
        <fullName evidence="7">Phosphodiesterase</fullName>
        <ecNumber evidence="7">3.1.4.-</ecNumber>
    </recommendedName>
</protein>
<feature type="binding site" evidence="6">
    <location>
        <position position="596"/>
    </location>
    <ligand>
        <name>Zn(2+)</name>
        <dbReference type="ChEBI" id="CHEBI:29105"/>
        <label>1</label>
    </ligand>
</feature>
<dbReference type="SUPFAM" id="SSF55781">
    <property type="entry name" value="GAF domain-like"/>
    <property type="match status" value="2"/>
</dbReference>
<name>A0AAW1PWK4_9CHLO</name>
<dbReference type="Gene3D" id="3.30.450.40">
    <property type="match status" value="2"/>
</dbReference>
<sequence>MKATGLNTQSQAAGDVRFELLQEVLRAIEASVKSRSLDSALQALPSLLSCEVVVLHFIEESLRRAWQQESTLQTGLPLSKGIVGFVALTGQVRNIADVTRCRYFDVGTDGSGTHTTLCCPVCDVHGKRLAVLQAINKAGDCFTDLDQQMLLRCCSHIGNVLSLSELHNHTMADHQRMTALCKALQRLQCSSTLDAVCTNILRAANELLHAQPVLLLLVDQANDRLWTRWYSRTALTSQSKSTHALLPRDSASSASHWAVLDLLVIEAGFLLSCRRDEICVAAALAACTVMQASDNHTDSVLQAQMQALVQPPPQPQTHPGLSKRPSADGRRVSFEGHRSSADSRRSVDSQGSGRLPLEQLDSWSLEPDKGPGLLDSLASTPSTPSIPPSVKEPPPELVDGIKQHKTALSAWYSRELCEAQECTKRVAQPPRNVHSLPPTPAQLNPGVAKGLSNAVSRVRDRRAMLLDGIGPLKSGPAVIDSSLDANGSCEDAPTAVHELLQWDVDFLALSGDEMVDFIFKCFVSSGVIDHFALKEDQLWAFIREVRAHHRDNPYHNLSHTSSVLQAAYLIMRAIEAVDILPKPAILAVLIAALCHDLDHDGHTNSFHVAAGTEWARQYNDICVMEMHHCTMGFALLHKSQLLQHLDTSVQKDIRRMVIAAVMASDIGQHFSVTSEFCMHGPSWGAASPQDLVLLCKAIVHAADISNPARPFPIHAAMAQRLHQELQAQAAEEQALGLSTAPHREARSQLVQCQAEACFIQAIALPLWRQLAASFPALLGAVSRMETNLRLRGALSRLTEDEILQVHNAAEQARASGRLAGARWKQGEGKWAVQANVCAGLLISSPKGLSVIDEGEASLNASLNASLSDCAFPDQSDGRRK</sequence>
<dbReference type="PROSITE" id="PS51845">
    <property type="entry name" value="PDEASE_I_2"/>
    <property type="match status" value="1"/>
</dbReference>
<evidence type="ECO:0000256" key="4">
    <source>
        <dbReference type="ARBA" id="ARBA00023170"/>
    </source>
</evidence>
<gene>
    <name evidence="10" type="ORF">WJX73_007635</name>
</gene>
<comment type="similarity">
    <text evidence="7">Belongs to the cyclic nucleotide phosphodiesterase family.</text>
</comment>
<feature type="binding site" evidence="6">
    <location>
        <position position="559"/>
    </location>
    <ligand>
        <name>Zn(2+)</name>
        <dbReference type="ChEBI" id="CHEBI:29105"/>
        <label>1</label>
    </ligand>
</feature>
<dbReference type="InterPro" id="IPR002073">
    <property type="entry name" value="PDEase_catalytic_dom"/>
</dbReference>
<feature type="binding site" evidence="6">
    <location>
        <position position="596"/>
    </location>
    <ligand>
        <name>Zn(2+)</name>
        <dbReference type="ChEBI" id="CHEBI:29105"/>
        <label>2</label>
    </ligand>
</feature>
<dbReference type="InterPro" id="IPR036971">
    <property type="entry name" value="PDEase_catalytic_dom_sf"/>
</dbReference>
<dbReference type="Gene3D" id="1.10.1300.10">
    <property type="entry name" value="3'5'-cyclic nucleotide phosphodiesterase, catalytic domain"/>
    <property type="match status" value="1"/>
</dbReference>
<dbReference type="CDD" id="cd00077">
    <property type="entry name" value="HDc"/>
    <property type="match status" value="1"/>
</dbReference>
<dbReference type="Pfam" id="PF01590">
    <property type="entry name" value="GAF"/>
    <property type="match status" value="1"/>
</dbReference>
<evidence type="ECO:0000256" key="2">
    <source>
        <dbReference type="ARBA" id="ARBA00022723"/>
    </source>
</evidence>
<evidence type="ECO:0000259" key="9">
    <source>
        <dbReference type="PROSITE" id="PS51845"/>
    </source>
</evidence>
<dbReference type="PRINTS" id="PR00387">
    <property type="entry name" value="PDIESTERASE1"/>
</dbReference>
<keyword evidence="4" id="KW-0675">Receptor</keyword>
<dbReference type="SUPFAM" id="SSF109604">
    <property type="entry name" value="HD-domain/PDEase-like"/>
    <property type="match status" value="1"/>
</dbReference>
<feature type="region of interest" description="Disordered" evidence="8">
    <location>
        <begin position="310"/>
        <end position="395"/>
    </location>
</feature>
<dbReference type="PANTHER" id="PTHR11347">
    <property type="entry name" value="CYCLIC NUCLEOTIDE PHOSPHODIESTERASE"/>
    <property type="match status" value="1"/>
</dbReference>
<keyword evidence="11" id="KW-1185">Reference proteome</keyword>
<dbReference type="SMART" id="SM00065">
    <property type="entry name" value="GAF"/>
    <property type="match status" value="1"/>
</dbReference>
<dbReference type="GO" id="GO:0046872">
    <property type="term" value="F:metal ion binding"/>
    <property type="evidence" value="ECO:0007669"/>
    <property type="project" value="UniProtKB-KW"/>
</dbReference>
<organism evidence="10 11">
    <name type="scientific">Symbiochloris irregularis</name>
    <dbReference type="NCBI Taxonomy" id="706552"/>
    <lineage>
        <taxon>Eukaryota</taxon>
        <taxon>Viridiplantae</taxon>
        <taxon>Chlorophyta</taxon>
        <taxon>core chlorophytes</taxon>
        <taxon>Trebouxiophyceae</taxon>
        <taxon>Trebouxiales</taxon>
        <taxon>Trebouxiaceae</taxon>
        <taxon>Symbiochloris</taxon>
    </lineage>
</organism>
<dbReference type="SMART" id="SM00471">
    <property type="entry name" value="HDc"/>
    <property type="match status" value="1"/>
</dbReference>
<dbReference type="EC" id="3.1.4.-" evidence="7"/>
<dbReference type="AlphaFoldDB" id="A0AAW1PWK4"/>